<proteinExistence type="predicted"/>
<feature type="compositionally biased region" description="Basic residues" evidence="1">
    <location>
        <begin position="139"/>
        <end position="156"/>
    </location>
</feature>
<dbReference type="InParanoid" id="D7FJ84"/>
<evidence type="ECO:0000313" key="2">
    <source>
        <dbReference type="EMBL" id="CBJ28990.1"/>
    </source>
</evidence>
<feature type="compositionally biased region" description="Basic and acidic residues" evidence="1">
    <location>
        <begin position="252"/>
        <end position="262"/>
    </location>
</feature>
<feature type="compositionally biased region" description="Gly residues" evidence="1">
    <location>
        <begin position="22"/>
        <end position="31"/>
    </location>
</feature>
<feature type="region of interest" description="Disordered" evidence="1">
    <location>
        <begin position="66"/>
        <end position="94"/>
    </location>
</feature>
<gene>
    <name evidence="2" type="ORF">Esi_0130_0011</name>
</gene>
<reference evidence="2 3" key="1">
    <citation type="journal article" date="2010" name="Nature">
        <title>The Ectocarpus genome and the independent evolution of multicellularity in brown algae.</title>
        <authorList>
            <person name="Cock J.M."/>
            <person name="Sterck L."/>
            <person name="Rouze P."/>
            <person name="Scornet D."/>
            <person name="Allen A.E."/>
            <person name="Amoutzias G."/>
            <person name="Anthouard V."/>
            <person name="Artiguenave F."/>
            <person name="Aury J.M."/>
            <person name="Badger J.H."/>
            <person name="Beszteri B."/>
            <person name="Billiau K."/>
            <person name="Bonnet E."/>
            <person name="Bothwell J.H."/>
            <person name="Bowler C."/>
            <person name="Boyen C."/>
            <person name="Brownlee C."/>
            <person name="Carrano C.J."/>
            <person name="Charrier B."/>
            <person name="Cho G.Y."/>
            <person name="Coelho S.M."/>
            <person name="Collen J."/>
            <person name="Corre E."/>
            <person name="Da Silva C."/>
            <person name="Delage L."/>
            <person name="Delaroque N."/>
            <person name="Dittami S.M."/>
            <person name="Doulbeau S."/>
            <person name="Elias M."/>
            <person name="Farnham G."/>
            <person name="Gachon C.M."/>
            <person name="Gschloessl B."/>
            <person name="Heesch S."/>
            <person name="Jabbari K."/>
            <person name="Jubin C."/>
            <person name="Kawai H."/>
            <person name="Kimura K."/>
            <person name="Kloareg B."/>
            <person name="Kupper F.C."/>
            <person name="Lang D."/>
            <person name="Le Bail A."/>
            <person name="Leblanc C."/>
            <person name="Lerouge P."/>
            <person name="Lohr M."/>
            <person name="Lopez P.J."/>
            <person name="Martens C."/>
            <person name="Maumus F."/>
            <person name="Michel G."/>
            <person name="Miranda-Saavedra D."/>
            <person name="Morales J."/>
            <person name="Moreau H."/>
            <person name="Motomura T."/>
            <person name="Nagasato C."/>
            <person name="Napoli C.A."/>
            <person name="Nelson D.R."/>
            <person name="Nyvall-Collen P."/>
            <person name="Peters A.F."/>
            <person name="Pommier C."/>
            <person name="Potin P."/>
            <person name="Poulain J."/>
            <person name="Quesneville H."/>
            <person name="Read B."/>
            <person name="Rensing S.A."/>
            <person name="Ritter A."/>
            <person name="Rousvoal S."/>
            <person name="Samanta M."/>
            <person name="Samson G."/>
            <person name="Schroeder D.C."/>
            <person name="Segurens B."/>
            <person name="Strittmatter M."/>
            <person name="Tonon T."/>
            <person name="Tregear J.W."/>
            <person name="Valentin K."/>
            <person name="von Dassow P."/>
            <person name="Yamagishi T."/>
            <person name="Van de Peer Y."/>
            <person name="Wincker P."/>
        </authorList>
    </citation>
    <scope>NUCLEOTIDE SEQUENCE [LARGE SCALE GENOMIC DNA]</scope>
    <source>
        <strain evidence="3">Ec32 / CCAP1310/4</strain>
    </source>
</reference>
<dbReference type="GO" id="GO:0005634">
    <property type="term" value="C:nucleus"/>
    <property type="evidence" value="ECO:0007669"/>
    <property type="project" value="InterPro"/>
</dbReference>
<organism evidence="2 3">
    <name type="scientific">Ectocarpus siliculosus</name>
    <name type="common">Brown alga</name>
    <name type="synonym">Conferva siliculosa</name>
    <dbReference type="NCBI Taxonomy" id="2880"/>
    <lineage>
        <taxon>Eukaryota</taxon>
        <taxon>Sar</taxon>
        <taxon>Stramenopiles</taxon>
        <taxon>Ochrophyta</taxon>
        <taxon>PX clade</taxon>
        <taxon>Phaeophyceae</taxon>
        <taxon>Ectocarpales</taxon>
        <taxon>Ectocarpaceae</taxon>
        <taxon>Ectocarpus</taxon>
    </lineage>
</organism>
<accession>D7FJ84</accession>
<dbReference type="AlphaFoldDB" id="D7FJ84"/>
<dbReference type="PANTHER" id="PTHR12722">
    <property type="entry name" value="XAP-5 PROTEIN-RELATED"/>
    <property type="match status" value="1"/>
</dbReference>
<feature type="compositionally biased region" description="Basic and acidic residues" evidence="1">
    <location>
        <begin position="1"/>
        <end position="14"/>
    </location>
</feature>
<dbReference type="EMBL" id="FN649751">
    <property type="protein sequence ID" value="CBJ28990.1"/>
    <property type="molecule type" value="Genomic_DNA"/>
</dbReference>
<name>D7FJ84_ECTSI</name>
<keyword evidence="3" id="KW-1185">Reference proteome</keyword>
<protein>
    <submittedName>
        <fullName evidence="2">Uncharacterized protein</fullName>
    </submittedName>
</protein>
<dbReference type="InterPro" id="IPR007005">
    <property type="entry name" value="XAP5"/>
</dbReference>
<feature type="compositionally biased region" description="Basic and acidic residues" evidence="1">
    <location>
        <begin position="107"/>
        <end position="137"/>
    </location>
</feature>
<dbReference type="OrthoDB" id="10380947at2759"/>
<dbReference type="PANTHER" id="PTHR12722:SF0">
    <property type="entry name" value="PROTEIN FAM50A"/>
    <property type="match status" value="1"/>
</dbReference>
<dbReference type="Proteomes" id="UP000002630">
    <property type="component" value="Linkage Group LG26"/>
</dbReference>
<dbReference type="EMBL" id="FN647939">
    <property type="protein sequence ID" value="CBJ28990.1"/>
    <property type="molecule type" value="Genomic_DNA"/>
</dbReference>
<feature type="compositionally biased region" description="Basic and acidic residues" evidence="1">
    <location>
        <begin position="202"/>
        <end position="211"/>
    </location>
</feature>
<evidence type="ECO:0000256" key="1">
    <source>
        <dbReference type="SAM" id="MobiDB-lite"/>
    </source>
</evidence>
<sequence length="262" mass="28204">MDRFASMHDEDIDKLGIPNQGGARGGGGEGGWKGRKRARELSQLKDRLDRASEKEQQSWDLLKQAVGKGGGAAADEGRFKATGTNRAAEEMRERTVGLVTAEEFRKAREAADSLEEAEAKRRQEEEAAAEEARETARKTAQRKKRKSEAKKKRLQKSKMSFALEEDEEEEAESSGNRVGPQRTDPASLAAGKPAGSLGCTAVEKDGGDDKPSIPPSGHGITKNRDGCGGGMSESRSLKGAAPDEENSSAAAKLRERLGRDQP</sequence>
<feature type="region of interest" description="Disordered" evidence="1">
    <location>
        <begin position="107"/>
        <end position="262"/>
    </location>
</feature>
<feature type="region of interest" description="Disordered" evidence="1">
    <location>
        <begin position="1"/>
        <end position="37"/>
    </location>
</feature>
<dbReference type="GO" id="GO:0006325">
    <property type="term" value="P:chromatin organization"/>
    <property type="evidence" value="ECO:0007669"/>
    <property type="project" value="TreeGrafter"/>
</dbReference>
<evidence type="ECO:0000313" key="3">
    <source>
        <dbReference type="Proteomes" id="UP000002630"/>
    </source>
</evidence>
<feature type="compositionally biased region" description="Acidic residues" evidence="1">
    <location>
        <begin position="163"/>
        <end position="172"/>
    </location>
</feature>